<comment type="caution">
    <text evidence="4">The sequence shown here is derived from an EMBL/GenBank/DDBJ whole genome shotgun (WGS) entry which is preliminary data.</text>
</comment>
<dbReference type="Proteomes" id="UP000054564">
    <property type="component" value="Unassembled WGS sequence"/>
</dbReference>
<reference evidence="5" key="1">
    <citation type="submission" date="2014-03" db="EMBL/GenBank/DDBJ databases">
        <title>The Genome Sequence of Puccinia striiformis f. sp. tritici PST-78.</title>
        <authorList>
            <consortium name="The Broad Institute Genome Sequencing Platform"/>
            <person name="Cuomo C."/>
            <person name="Hulbert S."/>
            <person name="Chen X."/>
            <person name="Walker B."/>
            <person name="Young S.K."/>
            <person name="Zeng Q."/>
            <person name="Gargeya S."/>
            <person name="Fitzgerald M."/>
            <person name="Haas B."/>
            <person name="Abouelleil A."/>
            <person name="Alvarado L."/>
            <person name="Arachchi H.M."/>
            <person name="Berlin A.M."/>
            <person name="Chapman S.B."/>
            <person name="Goldberg J."/>
            <person name="Griggs A."/>
            <person name="Gujja S."/>
            <person name="Hansen M."/>
            <person name="Howarth C."/>
            <person name="Imamovic A."/>
            <person name="Larimer J."/>
            <person name="McCowan C."/>
            <person name="Montmayeur A."/>
            <person name="Murphy C."/>
            <person name="Neiman D."/>
            <person name="Pearson M."/>
            <person name="Priest M."/>
            <person name="Roberts A."/>
            <person name="Saif S."/>
            <person name="Shea T."/>
            <person name="Sisk P."/>
            <person name="Sykes S."/>
            <person name="Wortman J."/>
            <person name="Nusbaum C."/>
            <person name="Birren B."/>
        </authorList>
    </citation>
    <scope>NUCLEOTIDE SEQUENCE [LARGE SCALE GENOMIC DNA]</scope>
    <source>
        <strain evidence="5">race PST-78</strain>
    </source>
</reference>
<evidence type="ECO:0000313" key="4">
    <source>
        <dbReference type="EMBL" id="KNE93035.1"/>
    </source>
</evidence>
<evidence type="ECO:0000256" key="3">
    <source>
        <dbReference type="SAM" id="SignalP"/>
    </source>
</evidence>
<name>A0A0L0V195_9BASI</name>
<proteinExistence type="predicted"/>
<keyword evidence="1" id="KW-0175">Coiled coil</keyword>
<evidence type="ECO:0000256" key="1">
    <source>
        <dbReference type="SAM" id="Coils"/>
    </source>
</evidence>
<feature type="signal peptide" evidence="3">
    <location>
        <begin position="1"/>
        <end position="25"/>
    </location>
</feature>
<gene>
    <name evidence="4" type="ORF">PSTG_13609</name>
</gene>
<sequence length="655" mass="75369">MVILSTKLFCCFALHAFGTARLAKASFCADGNTAKESADLQSLELTSQTIHIAANARLEELTSEERLQQLELTASKEKIATINKKRKQIKRRIELLDTKSNPEYIRLQSQLQQLHHALNPVILERVRRLSGLGPSISAIQFIVTPPQSPELVEASSGESPQARIPNDEHIYLPTIQAGRRSTRRRNISKRFRKIFKFTKFLSCVTASKSNTHDGTLASVDEPLTLADKSTTPGVAHRMSNGGNYPPAIESVGPTNGVSFTGSPTPAFENIPDEPVRKESESGGGYELPEDLVKLVKEHMLTDEMKIWNILQGALMRFQAESHLIEEDATFLLGFLKTLYLLGDFIHDYHLMPASFIDDIEIFKRNTLLKMIEYHIDLLFNKWKEKFFDIPDSIIPQFDFLTTGRAVEHFHRSIRALRKEDHKHVVYVVLSTILRHAPWGYRGPSPRLAEIRSEFIRSDFLGNLDGLSPEIIHQKLDEHAGSEFNDHPIVHLIATMTNAFRMPSRNSVRPTKKLDFQMMYYIIDFLEEYYQPIMKAMIPESDPSRALYTKQLDFMSDYLSFYQDQFQERGSYPAPIDGVNHEEMSHRFMLSHHPLDQWVITVSHSIIEHCDFLRGVMNLRPDFTLWMGKKCWKCDHPYRRCEPSCHRFREPEERDQ</sequence>
<keyword evidence="5" id="KW-1185">Reference proteome</keyword>
<evidence type="ECO:0000313" key="5">
    <source>
        <dbReference type="Proteomes" id="UP000054564"/>
    </source>
</evidence>
<feature type="region of interest" description="Disordered" evidence="2">
    <location>
        <begin position="263"/>
        <end position="283"/>
    </location>
</feature>
<evidence type="ECO:0000256" key="2">
    <source>
        <dbReference type="SAM" id="MobiDB-lite"/>
    </source>
</evidence>
<accession>A0A0L0V195</accession>
<dbReference type="OrthoDB" id="2508656at2759"/>
<protein>
    <submittedName>
        <fullName evidence="4">Uncharacterized protein</fullName>
    </submittedName>
</protein>
<dbReference type="AlphaFoldDB" id="A0A0L0V195"/>
<keyword evidence="3" id="KW-0732">Signal</keyword>
<organism evidence="4 5">
    <name type="scientific">Puccinia striiformis f. sp. tritici PST-78</name>
    <dbReference type="NCBI Taxonomy" id="1165861"/>
    <lineage>
        <taxon>Eukaryota</taxon>
        <taxon>Fungi</taxon>
        <taxon>Dikarya</taxon>
        <taxon>Basidiomycota</taxon>
        <taxon>Pucciniomycotina</taxon>
        <taxon>Pucciniomycetes</taxon>
        <taxon>Pucciniales</taxon>
        <taxon>Pucciniaceae</taxon>
        <taxon>Puccinia</taxon>
    </lineage>
</organism>
<dbReference type="EMBL" id="AJIL01000147">
    <property type="protein sequence ID" value="KNE93035.1"/>
    <property type="molecule type" value="Genomic_DNA"/>
</dbReference>
<feature type="coiled-coil region" evidence="1">
    <location>
        <begin position="72"/>
        <end position="99"/>
    </location>
</feature>
<feature type="chain" id="PRO_5005549662" evidence="3">
    <location>
        <begin position="26"/>
        <end position="655"/>
    </location>
</feature>